<dbReference type="Pfam" id="PF12895">
    <property type="entry name" value="ANAPC3"/>
    <property type="match status" value="1"/>
</dbReference>
<keyword evidence="2 3" id="KW-0802">TPR repeat</keyword>
<evidence type="ECO:0000256" key="4">
    <source>
        <dbReference type="SAM" id="Coils"/>
    </source>
</evidence>
<dbReference type="Proteomes" id="UP000036958">
    <property type="component" value="Unassembled WGS sequence"/>
</dbReference>
<dbReference type="PANTHER" id="PTHR44858:SF1">
    <property type="entry name" value="UDP-N-ACETYLGLUCOSAMINE--PEPTIDE N-ACETYLGLUCOSAMINYLTRANSFERASE SPINDLY-RELATED"/>
    <property type="match status" value="1"/>
</dbReference>
<dbReference type="Gene3D" id="1.25.40.10">
    <property type="entry name" value="Tetratricopeptide repeat domain"/>
    <property type="match status" value="2"/>
</dbReference>
<evidence type="ECO:0000256" key="2">
    <source>
        <dbReference type="ARBA" id="ARBA00022803"/>
    </source>
</evidence>
<dbReference type="STRING" id="1409788.NC99_19170"/>
<comment type="caution">
    <text evidence="5">The sequence shown here is derived from an EMBL/GenBank/DDBJ whole genome shotgun (WGS) entry which is preliminary data.</text>
</comment>
<keyword evidence="4" id="KW-0175">Coiled coil</keyword>
<organism evidence="5 6">
    <name type="scientific">Sunxiuqinia dokdonensis</name>
    <dbReference type="NCBI Taxonomy" id="1409788"/>
    <lineage>
        <taxon>Bacteria</taxon>
        <taxon>Pseudomonadati</taxon>
        <taxon>Bacteroidota</taxon>
        <taxon>Bacteroidia</taxon>
        <taxon>Marinilabiliales</taxon>
        <taxon>Prolixibacteraceae</taxon>
        <taxon>Sunxiuqinia</taxon>
    </lineage>
</organism>
<evidence type="ECO:0000313" key="6">
    <source>
        <dbReference type="Proteomes" id="UP000036958"/>
    </source>
</evidence>
<evidence type="ECO:0000256" key="3">
    <source>
        <dbReference type="PROSITE-ProRule" id="PRU00339"/>
    </source>
</evidence>
<dbReference type="EMBL" id="LGIA01000146">
    <property type="protein sequence ID" value="KOH45309.1"/>
    <property type="molecule type" value="Genomic_DNA"/>
</dbReference>
<dbReference type="PROSITE" id="PS50005">
    <property type="entry name" value="TPR"/>
    <property type="match status" value="2"/>
</dbReference>
<evidence type="ECO:0000313" key="5">
    <source>
        <dbReference type="EMBL" id="KOH45309.1"/>
    </source>
</evidence>
<protein>
    <submittedName>
        <fullName evidence="5">Uncharacterized protein</fullName>
    </submittedName>
</protein>
<proteinExistence type="predicted"/>
<dbReference type="SUPFAM" id="SSF48452">
    <property type="entry name" value="TPR-like"/>
    <property type="match status" value="1"/>
</dbReference>
<dbReference type="PANTHER" id="PTHR44858">
    <property type="entry name" value="TETRATRICOPEPTIDE REPEAT PROTEIN 6"/>
    <property type="match status" value="1"/>
</dbReference>
<accession>A0A0L8VA49</accession>
<gene>
    <name evidence="5" type="ORF">NC99_19170</name>
</gene>
<dbReference type="InterPro" id="IPR019734">
    <property type="entry name" value="TPR_rpt"/>
</dbReference>
<keyword evidence="6" id="KW-1185">Reference proteome</keyword>
<feature type="repeat" description="TPR" evidence="3">
    <location>
        <begin position="157"/>
        <end position="190"/>
    </location>
</feature>
<name>A0A0L8VA49_9BACT</name>
<dbReference type="InterPro" id="IPR011990">
    <property type="entry name" value="TPR-like_helical_dom_sf"/>
</dbReference>
<feature type="repeat" description="TPR" evidence="3">
    <location>
        <begin position="123"/>
        <end position="156"/>
    </location>
</feature>
<dbReference type="SMART" id="SM00028">
    <property type="entry name" value="TPR"/>
    <property type="match status" value="4"/>
</dbReference>
<feature type="coiled-coil region" evidence="4">
    <location>
        <begin position="224"/>
        <end position="254"/>
    </location>
</feature>
<evidence type="ECO:0000256" key="1">
    <source>
        <dbReference type="ARBA" id="ARBA00022737"/>
    </source>
</evidence>
<dbReference type="AlphaFoldDB" id="A0A0L8VA49"/>
<reference evidence="6" key="1">
    <citation type="submission" date="2015-07" db="EMBL/GenBank/DDBJ databases">
        <title>Genome sequencing of Sunxiuqinia dokdonensis strain SK.</title>
        <authorList>
            <person name="Ahn S."/>
            <person name="Kim B.-C."/>
        </authorList>
    </citation>
    <scope>NUCLEOTIDE SEQUENCE [LARGE SCALE GENOMIC DNA]</scope>
    <source>
        <strain evidence="6">SK</strain>
    </source>
</reference>
<dbReference type="InterPro" id="IPR050498">
    <property type="entry name" value="Ycf3"/>
</dbReference>
<sequence>MALVGFFCLSLFAQTPEVLKSDGISAETQEQYEAAAKAFEAAAKAFHAQNIIDTVCIYHAGANYARINQHEKAIPFLQESIELGYNVGRASRLLSDAFFGLKDVEKAEAALLAGKSNVPEEEFEFDKKLAYLYFNSGQYERSAEFFEKVLTQAPQNKNYLYLYGFSLERIKKYQEAMAIFEEMQQLFPNDKRARKMLGIVLFELTDERNTKEVANYESNKGAKLEDYINTKKRLENINAGYEKARLLLEQALKDFPNDKQLIHTLYKTYKKQSKEEEAAKMKSRL</sequence>
<keyword evidence="1" id="KW-0677">Repeat</keyword>